<comment type="caution">
    <text evidence="2">The sequence shown here is derived from an EMBL/GenBank/DDBJ whole genome shotgun (WGS) entry which is preliminary data.</text>
</comment>
<reference evidence="2 3" key="1">
    <citation type="submission" date="2020-08" db="EMBL/GenBank/DDBJ databases">
        <title>Sequencing the genomes of 1000 actinobacteria strains.</title>
        <authorList>
            <person name="Klenk H.-P."/>
        </authorList>
    </citation>
    <scope>NUCLEOTIDE SEQUENCE [LARGE SCALE GENOMIC DNA]</scope>
    <source>
        <strain evidence="2 3">DSM 45823</strain>
    </source>
</reference>
<dbReference type="Pfam" id="PF00730">
    <property type="entry name" value="HhH-GPD"/>
    <property type="match status" value="1"/>
</dbReference>
<evidence type="ECO:0000259" key="1">
    <source>
        <dbReference type="Pfam" id="PF00730"/>
    </source>
</evidence>
<dbReference type="RefSeq" id="WP_119727845.1">
    <property type="nucleotide sequence ID" value="NZ_JACJII010000001.1"/>
</dbReference>
<keyword evidence="3" id="KW-1185">Reference proteome</keyword>
<organism evidence="2 3">
    <name type="scientific">Thermomonospora cellulosilytica</name>
    <dbReference type="NCBI Taxonomy" id="1411118"/>
    <lineage>
        <taxon>Bacteria</taxon>
        <taxon>Bacillati</taxon>
        <taxon>Actinomycetota</taxon>
        <taxon>Actinomycetes</taxon>
        <taxon>Streptosporangiales</taxon>
        <taxon>Thermomonosporaceae</taxon>
        <taxon>Thermomonospora</taxon>
    </lineage>
</organism>
<dbReference type="AlphaFoldDB" id="A0A7W3MYT1"/>
<accession>A0A7W3MYT1</accession>
<evidence type="ECO:0000313" key="3">
    <source>
        <dbReference type="Proteomes" id="UP000539313"/>
    </source>
</evidence>
<dbReference type="Gene3D" id="1.10.340.30">
    <property type="entry name" value="Hypothetical protein, domain 2"/>
    <property type="match status" value="1"/>
</dbReference>
<sequence length="190" mass="20628">MTLTLPIDPRANELLGRDPLALLIGMLLDQQVPLERAFAAPYGLAERLGHEPDAAELAACDPEALEELFARRPALHRYPKAMAKRVQALCREIAERYDGDAGRVWADAATGEELYERVAALPGFGEQKARIFVALLGKRLGVRPEGWREAAGTYGEEGSYRSVADVVDAESLARVREYKQGLKAAAGAAG</sequence>
<evidence type="ECO:0000313" key="2">
    <source>
        <dbReference type="EMBL" id="MBA9004385.1"/>
    </source>
</evidence>
<dbReference type="Proteomes" id="UP000539313">
    <property type="component" value="Unassembled WGS sequence"/>
</dbReference>
<protein>
    <submittedName>
        <fullName evidence="2">Putative HhH-GPD family protein</fullName>
    </submittedName>
</protein>
<dbReference type="InterPro" id="IPR003265">
    <property type="entry name" value="HhH-GPD_domain"/>
</dbReference>
<dbReference type="EMBL" id="JACJII010000001">
    <property type="protein sequence ID" value="MBA9004385.1"/>
    <property type="molecule type" value="Genomic_DNA"/>
</dbReference>
<gene>
    <name evidence="2" type="ORF">HNR21_003267</name>
</gene>
<dbReference type="GO" id="GO:0003824">
    <property type="term" value="F:catalytic activity"/>
    <property type="evidence" value="ECO:0007669"/>
    <property type="project" value="InterPro"/>
</dbReference>
<dbReference type="NCBIfam" id="TIGR03252">
    <property type="entry name" value="HhH-GPD-type base excision DNA repair protein"/>
    <property type="match status" value="1"/>
</dbReference>
<dbReference type="InterPro" id="IPR011257">
    <property type="entry name" value="DNA_glycosylase"/>
</dbReference>
<name>A0A7W3MYT1_9ACTN</name>
<dbReference type="GO" id="GO:0006284">
    <property type="term" value="P:base-excision repair"/>
    <property type="evidence" value="ECO:0007669"/>
    <property type="project" value="InterPro"/>
</dbReference>
<dbReference type="SUPFAM" id="SSF48150">
    <property type="entry name" value="DNA-glycosylase"/>
    <property type="match status" value="1"/>
</dbReference>
<dbReference type="InterPro" id="IPR017658">
    <property type="entry name" value="HhH-GPD_base_excis"/>
</dbReference>
<proteinExistence type="predicted"/>
<feature type="domain" description="HhH-GPD" evidence="1">
    <location>
        <begin position="24"/>
        <end position="176"/>
    </location>
</feature>